<feature type="transmembrane region" description="Helical" evidence="1">
    <location>
        <begin position="6"/>
        <end position="30"/>
    </location>
</feature>
<dbReference type="KEGG" id="ppsr:I6J18_00125"/>
<dbReference type="RefSeq" id="WP_040373666.1">
    <property type="nucleotide sequence ID" value="NZ_CP068052.1"/>
</dbReference>
<geneLocation type="plasmid" evidence="2 3">
    <name>unnamed</name>
</geneLocation>
<keyword evidence="1" id="KW-1133">Transmembrane helix</keyword>
<organism evidence="2 3">
    <name type="scientific">Peribacillus psychrosaccharolyticus</name>
    <name type="common">Bacillus psychrosaccharolyticus</name>
    <dbReference type="NCBI Taxonomy" id="1407"/>
    <lineage>
        <taxon>Bacteria</taxon>
        <taxon>Bacillati</taxon>
        <taxon>Bacillota</taxon>
        <taxon>Bacilli</taxon>
        <taxon>Bacillales</taxon>
        <taxon>Bacillaceae</taxon>
        <taxon>Peribacillus</taxon>
    </lineage>
</organism>
<keyword evidence="1" id="KW-0812">Transmembrane</keyword>
<keyword evidence="1" id="KW-0472">Membrane</keyword>
<dbReference type="EMBL" id="CP068052">
    <property type="protein sequence ID" value="QQS98449.1"/>
    <property type="molecule type" value="Genomic_DNA"/>
</dbReference>
<evidence type="ECO:0000313" key="2">
    <source>
        <dbReference type="EMBL" id="QQS98449.1"/>
    </source>
</evidence>
<sequence>MVTGDIIFAIFTYLPLIIGIFIIIFIVLTVKKNGRRADERLKIERENMSVQQKKIDEMNQRLINIEKILKEVE</sequence>
<accession>A0A974RZP2</accession>
<reference evidence="2 3" key="1">
    <citation type="submission" date="2021-01" db="EMBL/GenBank/DDBJ databases">
        <title>FDA dAtabase for Regulatory Grade micrObial Sequences (FDA-ARGOS): Supporting development and validation of Infectious Disease Dx tests.</title>
        <authorList>
            <person name="Nelson B."/>
            <person name="Plummer A."/>
            <person name="Tallon L."/>
            <person name="Sadzewicz L."/>
            <person name="Zhao X."/>
            <person name="Boylan J."/>
            <person name="Ott S."/>
            <person name="Bowen H."/>
            <person name="Vavikolanu K."/>
            <person name="Mehta A."/>
            <person name="Aluvathingal J."/>
            <person name="Nadendla S."/>
            <person name="Myers T."/>
            <person name="Yan Y."/>
            <person name="Sichtig H."/>
        </authorList>
    </citation>
    <scope>NUCLEOTIDE SEQUENCE [LARGE SCALE GENOMIC DNA]</scope>
    <source>
        <strain evidence="2 3">FDAARGOS_1161</strain>
        <plasmid evidence="2 3">unnamed</plasmid>
    </source>
</reference>
<keyword evidence="3" id="KW-1185">Reference proteome</keyword>
<dbReference type="AlphaFoldDB" id="A0A974RZP2"/>
<name>A0A974RZP2_PERPY</name>
<evidence type="ECO:0000256" key="1">
    <source>
        <dbReference type="SAM" id="Phobius"/>
    </source>
</evidence>
<proteinExistence type="predicted"/>
<gene>
    <name evidence="2" type="ORF">I6J18_00125</name>
</gene>
<evidence type="ECO:0000313" key="3">
    <source>
        <dbReference type="Proteomes" id="UP000595254"/>
    </source>
</evidence>
<protein>
    <submittedName>
        <fullName evidence="2">Uncharacterized protein</fullName>
    </submittedName>
</protein>
<dbReference type="Proteomes" id="UP000595254">
    <property type="component" value="Plasmid unnamed"/>
</dbReference>
<keyword evidence="2" id="KW-0614">Plasmid</keyword>